<dbReference type="CDD" id="cd00060">
    <property type="entry name" value="FHA"/>
    <property type="match status" value="1"/>
</dbReference>
<evidence type="ECO:0000256" key="2">
    <source>
        <dbReference type="SAM" id="MobiDB-lite"/>
    </source>
</evidence>
<evidence type="ECO:0000256" key="1">
    <source>
        <dbReference type="SAM" id="Coils"/>
    </source>
</evidence>
<proteinExistence type="predicted"/>
<protein>
    <recommendedName>
        <fullName evidence="4">Pyrrolo-quinoline quinone repeat domain-containing protein</fullName>
    </recommendedName>
</protein>
<dbReference type="Gene3D" id="2.130.10.10">
    <property type="entry name" value="YVTN repeat-like/Quinoprotein amine dehydrogenase"/>
    <property type="match status" value="2"/>
</dbReference>
<dbReference type="PANTHER" id="PTHR34512">
    <property type="entry name" value="CELL SURFACE PROTEIN"/>
    <property type="match status" value="1"/>
</dbReference>
<dbReference type="Pfam" id="PF13360">
    <property type="entry name" value="PQQ_2"/>
    <property type="match status" value="1"/>
</dbReference>
<keyword evidence="3" id="KW-0472">Membrane</keyword>
<dbReference type="Gene3D" id="2.60.200.20">
    <property type="match status" value="1"/>
</dbReference>
<dbReference type="SUPFAM" id="SSF49879">
    <property type="entry name" value="SMAD/FHA domain"/>
    <property type="match status" value="1"/>
</dbReference>
<gene>
    <name evidence="5" type="ORF">Spb1_25520</name>
</gene>
<evidence type="ECO:0000313" key="5">
    <source>
        <dbReference type="EMBL" id="QDV30618.1"/>
    </source>
</evidence>
<feature type="coiled-coil region" evidence="1">
    <location>
        <begin position="344"/>
        <end position="378"/>
    </location>
</feature>
<keyword evidence="3" id="KW-1133">Transmembrane helix</keyword>
<dbReference type="AlphaFoldDB" id="A0A518GPR9"/>
<keyword evidence="6" id="KW-1185">Reference proteome</keyword>
<dbReference type="EMBL" id="CP036299">
    <property type="protein sequence ID" value="QDV30618.1"/>
    <property type="molecule type" value="Genomic_DNA"/>
</dbReference>
<accession>A0A518GPR9</accession>
<dbReference type="InterPro" id="IPR002372">
    <property type="entry name" value="PQQ_rpt_dom"/>
</dbReference>
<organism evidence="5 6">
    <name type="scientific">Planctopirus ephydatiae</name>
    <dbReference type="NCBI Taxonomy" id="2528019"/>
    <lineage>
        <taxon>Bacteria</taxon>
        <taxon>Pseudomonadati</taxon>
        <taxon>Planctomycetota</taxon>
        <taxon>Planctomycetia</taxon>
        <taxon>Planctomycetales</taxon>
        <taxon>Planctomycetaceae</taxon>
        <taxon>Planctopirus</taxon>
    </lineage>
</organism>
<dbReference type="InterPro" id="IPR011047">
    <property type="entry name" value="Quinoprotein_ADH-like_sf"/>
</dbReference>
<dbReference type="InterPro" id="IPR015943">
    <property type="entry name" value="WD40/YVTN_repeat-like_dom_sf"/>
</dbReference>
<dbReference type="InterPro" id="IPR008984">
    <property type="entry name" value="SMAD_FHA_dom_sf"/>
</dbReference>
<feature type="domain" description="Pyrrolo-quinoline quinone repeat" evidence="4">
    <location>
        <begin position="478"/>
        <end position="574"/>
    </location>
</feature>
<keyword evidence="3" id="KW-0812">Transmembrane</keyword>
<feature type="region of interest" description="Disordered" evidence="2">
    <location>
        <begin position="153"/>
        <end position="185"/>
    </location>
</feature>
<evidence type="ECO:0000313" key="6">
    <source>
        <dbReference type="Proteomes" id="UP000315349"/>
    </source>
</evidence>
<evidence type="ECO:0000256" key="3">
    <source>
        <dbReference type="SAM" id="Phobius"/>
    </source>
</evidence>
<name>A0A518GPR9_9PLAN</name>
<dbReference type="PANTHER" id="PTHR34512:SF30">
    <property type="entry name" value="OUTER MEMBRANE PROTEIN ASSEMBLY FACTOR BAMB"/>
    <property type="match status" value="1"/>
</dbReference>
<feature type="region of interest" description="Disordered" evidence="2">
    <location>
        <begin position="1162"/>
        <end position="1184"/>
    </location>
</feature>
<dbReference type="SUPFAM" id="SSF69322">
    <property type="entry name" value="Tricorn protease domain 2"/>
    <property type="match status" value="1"/>
</dbReference>
<dbReference type="SUPFAM" id="SSF50998">
    <property type="entry name" value="Quinoprotein alcohol dehydrogenase-like"/>
    <property type="match status" value="1"/>
</dbReference>
<sequence length="1184" mass="129420" precursor="true">MPELVVVCPGTANRVLELTKTHPVMIGSLEFNEIVVPGDNVPAVVCRVSWNGSAFEVTVAGAPSVSVNGADVAQSELSAGDVISIGKVAIRYQDLQQHGMEKSVPAPEAQTLPKKSPRKGQPEQPVVIIEEESSTSLSDLPALPTRDNAVASRLAARESAGSPGGSFSEKPDLRQRGLKTAPALTRPGEEDLVRSPFVLGMAISVGLLIVAGLVTTFLIQQRSLEREFGLAELDFKEGRFSQAYEGFQKFSTNHPRAKRFKEARRYAWKAAIERELLGATPDFSQAMSHLQKWTVDDRDAEDFSSIRPDLLRAAERIATGSATASAANADAELLNISDEATRLIERYNDDRTSLTASLERLELLRKAANRALVRKNRLDTATSEIQSALKADQALKALAIHRQLLDHHPDLKKNQELNELLAEAIRLETKQVVERPVESLPQPDKPREAASVMPYFRQRSRSEDATSSLILPLRLQDSLVAIQPETGKLLWQYPLGKSNSPFAIPLAGNAERWLAWSEREQGLILFDSENGRPLWLCRTGQLAQGIPAQAENSLFVSLASGEVWRIDKETGRVTAALKFPQRLVTQPVLLRDATHLVAGGEQSLLYTFSRNPLQIVAATYLGHDKHTLTVPQLATGDLLLVGENDQLDSARLHVLSTGQPLQPLAIRQTLELPGLLMGAGKIRGSTLVLPLVGERLALFNVTDQPGMTPLTEVDGYPLQSNYNGPIELWFSPQDEIWMYGSRLKRFSTRSDGLSLLSGDSITGWAAGPITSFDRQVMIPRRASWTTGTTTSTVNLAGQPGNWKMISGGELLGSATAPDRLLTASEAGILSQWTTISHNESSVMESQVVIDLPPLENWQLFATPWSGKLVVTATRADSAGSSTRYWIYEGTSTLPPPRSIEGHLELAPLSLDGGIVLFQSGTATWLNPQTGQKSQVVQPQIATESDATLQRSWKCAAVLPDSIVVATKDGELWKLAMLQGQLTRIATIKLPDADVAQMASCGRYIAVLLRSGQVDHSGQLHLYLAETLDPRGTIELSDSESDNEIHALIGDEQSLIVSTSQGVEHFDLSGSFNSAMANQTTPHRWKIPSKQSHRLLAHFQDATIWIVTAPDQVQQVDRRSGKVLQRVQTQIQIDSLFVAFGKLFAASSDLAIELIANPTNHFIEDRQQTQNTSDPENRPAEGIEP</sequence>
<reference evidence="5 6" key="1">
    <citation type="submission" date="2019-02" db="EMBL/GenBank/DDBJ databases">
        <title>Deep-cultivation of Planctomycetes and their phenomic and genomic characterization uncovers novel biology.</title>
        <authorList>
            <person name="Wiegand S."/>
            <person name="Jogler M."/>
            <person name="Boedeker C."/>
            <person name="Pinto D."/>
            <person name="Vollmers J."/>
            <person name="Rivas-Marin E."/>
            <person name="Kohn T."/>
            <person name="Peeters S.H."/>
            <person name="Heuer A."/>
            <person name="Rast P."/>
            <person name="Oberbeckmann S."/>
            <person name="Bunk B."/>
            <person name="Jeske O."/>
            <person name="Meyerdierks A."/>
            <person name="Storesund J.E."/>
            <person name="Kallscheuer N."/>
            <person name="Luecker S."/>
            <person name="Lage O.M."/>
            <person name="Pohl T."/>
            <person name="Merkel B.J."/>
            <person name="Hornburger P."/>
            <person name="Mueller R.-W."/>
            <person name="Bruemmer F."/>
            <person name="Labrenz M."/>
            <person name="Spormann A.M."/>
            <person name="Op den Camp H."/>
            <person name="Overmann J."/>
            <person name="Amann R."/>
            <person name="Jetten M.S.M."/>
            <person name="Mascher T."/>
            <person name="Medema M.H."/>
            <person name="Devos D.P."/>
            <person name="Kaster A.-K."/>
            <person name="Ovreas L."/>
            <person name="Rohde M."/>
            <person name="Galperin M.Y."/>
            <person name="Jogler C."/>
        </authorList>
    </citation>
    <scope>NUCLEOTIDE SEQUENCE [LARGE SCALE GENOMIC DNA]</scope>
    <source>
        <strain evidence="5 6">Spb1</strain>
    </source>
</reference>
<dbReference type="OrthoDB" id="220723at2"/>
<dbReference type="Proteomes" id="UP000315349">
    <property type="component" value="Chromosome"/>
</dbReference>
<keyword evidence="1" id="KW-0175">Coiled coil</keyword>
<dbReference type="KEGG" id="peh:Spb1_25520"/>
<feature type="transmembrane region" description="Helical" evidence="3">
    <location>
        <begin position="197"/>
        <end position="219"/>
    </location>
</feature>
<feature type="region of interest" description="Disordered" evidence="2">
    <location>
        <begin position="98"/>
        <end position="126"/>
    </location>
</feature>
<feature type="compositionally biased region" description="Basic and acidic residues" evidence="2">
    <location>
        <begin position="1174"/>
        <end position="1184"/>
    </location>
</feature>
<evidence type="ECO:0000259" key="4">
    <source>
        <dbReference type="Pfam" id="PF13360"/>
    </source>
</evidence>
<dbReference type="RefSeq" id="WP_145300255.1">
    <property type="nucleotide sequence ID" value="NZ_CP036299.1"/>
</dbReference>